<evidence type="ECO:0000313" key="10">
    <source>
        <dbReference type="EMBL" id="CAD5120729.1"/>
    </source>
</evidence>
<proteinExistence type="inferred from homology"/>
<gene>
    <name evidence="10" type="ORF">DGYR_LOCUS8778</name>
</gene>
<dbReference type="InterPro" id="IPR027640">
    <property type="entry name" value="Kinesin-like_fam"/>
</dbReference>
<dbReference type="GO" id="GO:0007052">
    <property type="term" value="P:mitotic spindle organization"/>
    <property type="evidence" value="ECO:0007669"/>
    <property type="project" value="TreeGrafter"/>
</dbReference>
<dbReference type="InterPro" id="IPR019821">
    <property type="entry name" value="Kinesin_motor_CS"/>
</dbReference>
<dbReference type="Gene3D" id="3.40.850.10">
    <property type="entry name" value="Kinesin motor domain"/>
    <property type="match status" value="1"/>
</dbReference>
<dbReference type="PROSITE" id="PS50067">
    <property type="entry name" value="KINESIN_MOTOR_2"/>
    <property type="match status" value="1"/>
</dbReference>
<name>A0A7I8VWX0_9ANNE</name>
<dbReference type="PRINTS" id="PR00380">
    <property type="entry name" value="KINESINHEAVY"/>
</dbReference>
<evidence type="ECO:0000256" key="5">
    <source>
        <dbReference type="ARBA" id="ARBA00023054"/>
    </source>
</evidence>
<dbReference type="InterPro" id="IPR036961">
    <property type="entry name" value="Kinesin_motor_dom_sf"/>
</dbReference>
<dbReference type="InterPro" id="IPR027417">
    <property type="entry name" value="P-loop_NTPase"/>
</dbReference>
<keyword evidence="6" id="KW-0206">Cytoskeleton</keyword>
<dbReference type="GO" id="GO:0007018">
    <property type="term" value="P:microtubule-based movement"/>
    <property type="evidence" value="ECO:0007669"/>
    <property type="project" value="InterPro"/>
</dbReference>
<dbReference type="SUPFAM" id="SSF52540">
    <property type="entry name" value="P-loop containing nucleoside triphosphate hydrolases"/>
    <property type="match status" value="1"/>
</dbReference>
<dbReference type="EMBL" id="CAJFCJ010000013">
    <property type="protein sequence ID" value="CAD5120729.1"/>
    <property type="molecule type" value="Genomic_DNA"/>
</dbReference>
<reference evidence="10 11" key="1">
    <citation type="submission" date="2020-08" db="EMBL/GenBank/DDBJ databases">
        <authorList>
            <person name="Hejnol A."/>
        </authorList>
    </citation>
    <scope>NUCLEOTIDE SEQUENCE [LARGE SCALE GENOMIC DNA]</scope>
</reference>
<evidence type="ECO:0000256" key="2">
    <source>
        <dbReference type="ARBA" id="ARBA00022490"/>
    </source>
</evidence>
<feature type="coiled-coil region" evidence="8">
    <location>
        <begin position="339"/>
        <end position="373"/>
    </location>
</feature>
<protein>
    <submittedName>
        <fullName evidence="10">DgyrCDS9291</fullName>
    </submittedName>
</protein>
<evidence type="ECO:0000256" key="8">
    <source>
        <dbReference type="SAM" id="Coils"/>
    </source>
</evidence>
<evidence type="ECO:0000256" key="4">
    <source>
        <dbReference type="ARBA" id="ARBA00022840"/>
    </source>
</evidence>
<dbReference type="PANTHER" id="PTHR47969:SF15">
    <property type="entry name" value="CHROMOSOME-ASSOCIATED KINESIN KIF4A-RELATED"/>
    <property type="match status" value="1"/>
</dbReference>
<keyword evidence="11" id="KW-1185">Reference proteome</keyword>
<dbReference type="Pfam" id="PF00225">
    <property type="entry name" value="Kinesin"/>
    <property type="match status" value="1"/>
</dbReference>
<keyword evidence="4 7" id="KW-0067">ATP-binding</keyword>
<organism evidence="10 11">
    <name type="scientific">Dimorphilus gyrociliatus</name>
    <dbReference type="NCBI Taxonomy" id="2664684"/>
    <lineage>
        <taxon>Eukaryota</taxon>
        <taxon>Metazoa</taxon>
        <taxon>Spiralia</taxon>
        <taxon>Lophotrochozoa</taxon>
        <taxon>Annelida</taxon>
        <taxon>Polychaeta</taxon>
        <taxon>Polychaeta incertae sedis</taxon>
        <taxon>Dinophilidae</taxon>
        <taxon>Dimorphilus</taxon>
    </lineage>
</organism>
<feature type="coiled-coil region" evidence="8">
    <location>
        <begin position="410"/>
        <end position="480"/>
    </location>
</feature>
<dbReference type="GO" id="GO:0008017">
    <property type="term" value="F:microtubule binding"/>
    <property type="evidence" value="ECO:0007669"/>
    <property type="project" value="InterPro"/>
</dbReference>
<evidence type="ECO:0000259" key="9">
    <source>
        <dbReference type="PROSITE" id="PS50067"/>
    </source>
</evidence>
<evidence type="ECO:0000313" key="11">
    <source>
        <dbReference type="Proteomes" id="UP000549394"/>
    </source>
</evidence>
<keyword evidence="7" id="KW-0505">Motor protein</keyword>
<evidence type="ECO:0000256" key="1">
    <source>
        <dbReference type="ARBA" id="ARBA00004245"/>
    </source>
</evidence>
<feature type="coiled-coil region" evidence="8">
    <location>
        <begin position="602"/>
        <end position="728"/>
    </location>
</feature>
<sequence>MESNSFKTFIRIKPVDEAARRNAVINVHGNCIVYDGKAYTFSKIFTSNASQEEIFKYSSENFANNFLEGYNSAIFAYGKTGSGKTFTMLGDANQTFYQDFSLAGIIPRTVRYICRNMPANSASRKVQLSISFVEIYKENIYDLLVDAKVYNKIELRQEKTGVNIVGARKIDIRSEEDAEMPLLMGLSKRNMGETNMNATSSRSHAIFTMYLSIEETTEKGNKKSLSRFHLVDLAGSERISQTGATGTRMKEGIDINTSLTMLQAAINEINFGRIPSFRSNKLTYLLKDAFGGNAKAGVIACIHQDQRHNSDNKNTLDFAAKCSTIKNRAEKNESESLDAAKLQYLLLESKAKIKQLEAKLKNANIEAAAEVQDNKYNTSSLHNDDTEKFLRAMRLLKQSHQYIQVLDELNQMHKLNNDDLKKSFDDLQDQIENKKNDSNEKHESTRLQLMLKMRKNDDVIRKLRLRIEEVNAELNRFKAIDPYREARDEADFQELKKYYGEFESLDIPQSILNDYEELKTNAENLLAQTVGEYSAKIDEKNKIIEKLTQHRDMMSGILRKSTDVHRKYVHSFGPNSPYRITKVNLGSSPSCFDEELEIANDLVTWQKTIDELHEQLQQLMLKNVELEDNLEAERKLFQTDRSNYETKIKKIEEEKSSLENIEKDCRKTLTELQNHFNSLEQEKNSVIEKFTNKNNELLGEINSLDEKIDNQMIEVKELRNNIIEETRLKEEAFVECDKLKRNHMEVVGKLDQQRKDYENMKNMYMGNGDLLQAQLTDVKSQVTNLEKERERLYEELKKKEDLCWEYENKISDLKLSLEEMHNDIEITKKQLSVADDEKSCLIDENSHLQEKLDNFEKETKTFKETVERLVNQLEDSKADSKFLFEEMANRVQREAAIIEEKNQKIDSLKSSNAMQEQTIELKEDRILELEEMLRNSERRNKQLLSDRDALSEANRTTLHNLSDIREDNRIREVKKRRSVDSVVPVVGSADFALAVDESRAGKFRPYNPDIFQSRLTLNRVLGKKLFDSDDA</sequence>
<dbReference type="AlphaFoldDB" id="A0A7I8VWX0"/>
<dbReference type="InterPro" id="IPR001752">
    <property type="entry name" value="Kinesin_motor_dom"/>
</dbReference>
<dbReference type="OrthoDB" id="3176171at2759"/>
<keyword evidence="5 8" id="KW-0175">Coiled coil</keyword>
<feature type="domain" description="Kinesin motor" evidence="9">
    <location>
        <begin position="5"/>
        <end position="325"/>
    </location>
</feature>
<comment type="similarity">
    <text evidence="7">Belongs to the TRAFAC class myosin-kinesin ATPase superfamily. Kinesin family.</text>
</comment>
<evidence type="ECO:0000256" key="3">
    <source>
        <dbReference type="ARBA" id="ARBA00022741"/>
    </source>
</evidence>
<dbReference type="Proteomes" id="UP000549394">
    <property type="component" value="Unassembled WGS sequence"/>
</dbReference>
<feature type="binding site" evidence="7">
    <location>
        <begin position="78"/>
        <end position="85"/>
    </location>
    <ligand>
        <name>ATP</name>
        <dbReference type="ChEBI" id="CHEBI:30616"/>
    </ligand>
</feature>
<dbReference type="SMART" id="SM00129">
    <property type="entry name" value="KISc"/>
    <property type="match status" value="1"/>
</dbReference>
<comment type="subcellular location">
    <subcellularLocation>
        <location evidence="1">Cytoplasm</location>
        <location evidence="1">Cytoskeleton</location>
    </subcellularLocation>
</comment>
<accession>A0A7I8VWX0</accession>
<evidence type="ECO:0000256" key="6">
    <source>
        <dbReference type="ARBA" id="ARBA00023212"/>
    </source>
</evidence>
<feature type="coiled-coil region" evidence="8">
    <location>
        <begin position="898"/>
        <end position="953"/>
    </location>
</feature>
<dbReference type="PROSITE" id="PS00411">
    <property type="entry name" value="KINESIN_MOTOR_1"/>
    <property type="match status" value="1"/>
</dbReference>
<dbReference type="GO" id="GO:0005524">
    <property type="term" value="F:ATP binding"/>
    <property type="evidence" value="ECO:0007669"/>
    <property type="project" value="UniProtKB-UniRule"/>
</dbReference>
<dbReference type="GO" id="GO:0005875">
    <property type="term" value="C:microtubule associated complex"/>
    <property type="evidence" value="ECO:0007669"/>
    <property type="project" value="TreeGrafter"/>
</dbReference>
<dbReference type="GO" id="GO:0051231">
    <property type="term" value="P:spindle elongation"/>
    <property type="evidence" value="ECO:0007669"/>
    <property type="project" value="TreeGrafter"/>
</dbReference>
<keyword evidence="2" id="KW-0963">Cytoplasm</keyword>
<feature type="coiled-coil region" evidence="8">
    <location>
        <begin position="768"/>
        <end position="872"/>
    </location>
</feature>
<keyword evidence="3 7" id="KW-0547">Nucleotide-binding</keyword>
<dbReference type="GO" id="GO:0003777">
    <property type="term" value="F:microtubule motor activity"/>
    <property type="evidence" value="ECO:0007669"/>
    <property type="project" value="InterPro"/>
</dbReference>
<comment type="caution">
    <text evidence="10">The sequence shown here is derived from an EMBL/GenBank/DDBJ whole genome shotgun (WGS) entry which is preliminary data.</text>
</comment>
<evidence type="ECO:0000256" key="7">
    <source>
        <dbReference type="PROSITE-ProRule" id="PRU00283"/>
    </source>
</evidence>
<dbReference type="PANTHER" id="PTHR47969">
    <property type="entry name" value="CHROMOSOME-ASSOCIATED KINESIN KIF4A-RELATED"/>
    <property type="match status" value="1"/>
</dbReference>